<name>T1BUR2_9ZZZZ</name>
<feature type="non-terminal residue" evidence="2">
    <location>
        <position position="177"/>
    </location>
</feature>
<evidence type="ECO:0000313" key="2">
    <source>
        <dbReference type="EMBL" id="EQD76711.1"/>
    </source>
</evidence>
<dbReference type="AlphaFoldDB" id="T1BUR2"/>
<reference evidence="2" key="1">
    <citation type="submission" date="2013-08" db="EMBL/GenBank/DDBJ databases">
        <authorList>
            <person name="Mendez C."/>
            <person name="Richter M."/>
            <person name="Ferrer M."/>
            <person name="Sanchez J."/>
        </authorList>
    </citation>
    <scope>NUCLEOTIDE SEQUENCE</scope>
</reference>
<dbReference type="InterPro" id="IPR002477">
    <property type="entry name" value="Peptidoglycan-bd-like"/>
</dbReference>
<evidence type="ECO:0000259" key="1">
    <source>
        <dbReference type="Pfam" id="PF01471"/>
    </source>
</evidence>
<dbReference type="InterPro" id="IPR036366">
    <property type="entry name" value="PGBDSf"/>
</dbReference>
<comment type="caution">
    <text evidence="2">The sequence shown here is derived from an EMBL/GenBank/DDBJ whole genome shotgun (WGS) entry which is preliminary data.</text>
</comment>
<reference evidence="2" key="2">
    <citation type="journal article" date="2014" name="ISME J.">
        <title>Microbial stratification in low pH oxic and suboxic macroscopic growths along an acid mine drainage.</title>
        <authorList>
            <person name="Mendez-Garcia C."/>
            <person name="Mesa V."/>
            <person name="Sprenger R.R."/>
            <person name="Richter M."/>
            <person name="Diez M.S."/>
            <person name="Solano J."/>
            <person name="Bargiela R."/>
            <person name="Golyshina O.V."/>
            <person name="Manteca A."/>
            <person name="Ramos J.L."/>
            <person name="Gallego J.R."/>
            <person name="Llorente I."/>
            <person name="Martins Dos Santos V.A."/>
            <person name="Jensen O.N."/>
            <person name="Pelaez A.I."/>
            <person name="Sanchez J."/>
            <person name="Ferrer M."/>
        </authorList>
    </citation>
    <scope>NUCLEOTIDE SEQUENCE</scope>
</reference>
<organism evidence="2">
    <name type="scientific">mine drainage metagenome</name>
    <dbReference type="NCBI Taxonomy" id="410659"/>
    <lineage>
        <taxon>unclassified sequences</taxon>
        <taxon>metagenomes</taxon>
        <taxon>ecological metagenomes</taxon>
    </lineage>
</organism>
<dbReference type="Gene3D" id="1.10.101.10">
    <property type="entry name" value="PGBD-like superfamily/PGBD"/>
    <property type="match status" value="1"/>
</dbReference>
<proteinExistence type="predicted"/>
<dbReference type="EMBL" id="AUZX01002420">
    <property type="protein sequence ID" value="EQD76711.1"/>
    <property type="molecule type" value="Genomic_DNA"/>
</dbReference>
<sequence>PPLSITPPLTTQWQQIGPREVQAISPQRLQPLVAYRIEVPSSVNCASSGCRFTSLRAYVAYESTDFAWEQQLLATLHYLPLTFTPTVPSSDPAAPTPGVFTWTFPSLPARLSAQWQFGQDNVLLTGALMAFQNDHQLPTTGIADAATWNALLSAVDANQVDTHPYDYVDVTTTQPEH</sequence>
<feature type="domain" description="Peptidoglycan binding-like" evidence="1">
    <location>
        <begin position="124"/>
        <end position="151"/>
    </location>
</feature>
<dbReference type="InterPro" id="IPR036365">
    <property type="entry name" value="PGBD-like_sf"/>
</dbReference>
<gene>
    <name evidence="2" type="ORF">B1A_03290</name>
</gene>
<dbReference type="Pfam" id="PF01471">
    <property type="entry name" value="PG_binding_1"/>
    <property type="match status" value="1"/>
</dbReference>
<dbReference type="SUPFAM" id="SSF47090">
    <property type="entry name" value="PGBD-like"/>
    <property type="match status" value="1"/>
</dbReference>
<accession>T1BUR2</accession>
<feature type="non-terminal residue" evidence="2">
    <location>
        <position position="1"/>
    </location>
</feature>
<protein>
    <submittedName>
        <fullName evidence="2">Peptidoglycan-binding domain 1 protein</fullName>
    </submittedName>
</protein>